<dbReference type="GO" id="GO:0005524">
    <property type="term" value="F:ATP binding"/>
    <property type="evidence" value="ECO:0007669"/>
    <property type="project" value="UniProtKB-UniRule"/>
</dbReference>
<feature type="compositionally biased region" description="Polar residues" evidence="6">
    <location>
        <begin position="328"/>
        <end position="342"/>
    </location>
</feature>
<proteinExistence type="inferred from homology"/>
<feature type="region of interest" description="Disordered" evidence="6">
    <location>
        <begin position="372"/>
        <end position="409"/>
    </location>
</feature>
<feature type="compositionally biased region" description="Basic and acidic residues" evidence="6">
    <location>
        <begin position="1"/>
        <end position="20"/>
    </location>
</feature>
<keyword evidence="3 4" id="KW-0539">Nucleus</keyword>
<dbReference type="Pfam" id="PF08880">
    <property type="entry name" value="QLQ"/>
    <property type="match status" value="1"/>
</dbReference>
<protein>
    <recommendedName>
        <fullName evidence="5">Growth-regulating factor</fullName>
    </recommendedName>
</protein>
<dbReference type="STRING" id="3983.A0A2C9VCS5"/>
<accession>A0A2C9VCS5</accession>
<dbReference type="Proteomes" id="UP000091857">
    <property type="component" value="Chromosome 8"/>
</dbReference>
<sequence>MDFHLKQWRTRQHESEEQHSAKMPKLLMDSHPPQPQPQPHHPSESTAPLPLFVPESNSKISNVSAFPDSTPAAAAAAATRFPRMGGSYFSLAQWQELELQALIYRYMLAGAAVPPELLQPIKKSLLHSPPYFLHHPLQQYSYYQPALLQTGYWGRAAMDPEPGRCRRTDGKKWRCSRDVVAGQKYCERHVHRGRNRSRKPVEIPTPTSSSTTSTSIGIGGGGASGVAGAAFSSTTSIITPPLSAVTDGASFSFSGQSPSADLLHLNHRSSDSKHEIKGLFGHQTEVGHRSDGHILRHFFDDWPRSLQEPDTAGSNVTATCLSISMPGNPSSDVSLKLSTGNAEESVGPRGNDREHPQVNWTGAWGTTQVASMGGPLAEALRSSTSNSSPTSVLHQLPRGSASEISYVST</sequence>
<name>A0A2C9VCS5_MANES</name>
<comment type="caution">
    <text evidence="9">The sequence shown here is derived from an EMBL/GenBank/DDBJ whole genome shotgun (WGS) entry which is preliminary data.</text>
</comment>
<comment type="domain">
    <text evidence="5">The QLQ domain and WRC domain may be involved in protein-protein interaction and DNA-binding, respectively.</text>
</comment>
<organism evidence="9 10">
    <name type="scientific">Manihot esculenta</name>
    <name type="common">Cassava</name>
    <name type="synonym">Jatropha manihot</name>
    <dbReference type="NCBI Taxonomy" id="3983"/>
    <lineage>
        <taxon>Eukaryota</taxon>
        <taxon>Viridiplantae</taxon>
        <taxon>Streptophyta</taxon>
        <taxon>Embryophyta</taxon>
        <taxon>Tracheophyta</taxon>
        <taxon>Spermatophyta</taxon>
        <taxon>Magnoliopsida</taxon>
        <taxon>eudicotyledons</taxon>
        <taxon>Gunneridae</taxon>
        <taxon>Pentapetalae</taxon>
        <taxon>rosids</taxon>
        <taxon>fabids</taxon>
        <taxon>Malpighiales</taxon>
        <taxon>Euphorbiaceae</taxon>
        <taxon>Crotonoideae</taxon>
        <taxon>Manihoteae</taxon>
        <taxon>Manihot</taxon>
    </lineage>
</organism>
<evidence type="ECO:0000256" key="1">
    <source>
        <dbReference type="ARBA" id="ARBA00004123"/>
    </source>
</evidence>
<keyword evidence="5" id="KW-0804">Transcription</keyword>
<evidence type="ECO:0000313" key="10">
    <source>
        <dbReference type="Proteomes" id="UP000091857"/>
    </source>
</evidence>
<dbReference type="OrthoDB" id="1927209at2759"/>
<evidence type="ECO:0000259" key="8">
    <source>
        <dbReference type="PROSITE" id="PS51667"/>
    </source>
</evidence>
<feature type="region of interest" description="Disordered" evidence="6">
    <location>
        <begin position="191"/>
        <end position="219"/>
    </location>
</feature>
<dbReference type="Gramene" id="Manes.08G022300.1.v8.1">
    <property type="protein sequence ID" value="Manes.08G022300.1.v8.1.CDS"/>
    <property type="gene ID" value="Manes.08G022300.v8.1"/>
</dbReference>
<evidence type="ECO:0000256" key="5">
    <source>
        <dbReference type="RuleBase" id="RU367127"/>
    </source>
</evidence>
<keyword evidence="10" id="KW-1185">Reference proteome</keyword>
<feature type="compositionally biased region" description="Low complexity" evidence="6">
    <location>
        <begin position="382"/>
        <end position="391"/>
    </location>
</feature>
<dbReference type="GO" id="GO:0099402">
    <property type="term" value="P:plant organ development"/>
    <property type="evidence" value="ECO:0007669"/>
    <property type="project" value="UniProtKB-ARBA"/>
</dbReference>
<comment type="similarity">
    <text evidence="2 5">Belongs to the GRF family.</text>
</comment>
<evidence type="ECO:0000256" key="6">
    <source>
        <dbReference type="SAM" id="MobiDB-lite"/>
    </source>
</evidence>
<evidence type="ECO:0000256" key="4">
    <source>
        <dbReference type="PROSITE-ProRule" id="PRU01002"/>
    </source>
</evidence>
<comment type="function">
    <text evidence="5">Transcription activator.</text>
</comment>
<evidence type="ECO:0000256" key="2">
    <source>
        <dbReference type="ARBA" id="ARBA00008122"/>
    </source>
</evidence>
<dbReference type="GO" id="GO:0006355">
    <property type="term" value="P:regulation of DNA-templated transcription"/>
    <property type="evidence" value="ECO:0007669"/>
    <property type="project" value="InterPro"/>
</dbReference>
<evidence type="ECO:0000313" key="9">
    <source>
        <dbReference type="EMBL" id="OAY42863.1"/>
    </source>
</evidence>
<comment type="subcellular location">
    <subcellularLocation>
        <location evidence="1 4 5">Nucleus</location>
    </subcellularLocation>
</comment>
<feature type="short sequence motif" description="Bipartite nuclear localization signal" evidence="4">
    <location>
        <begin position="164"/>
        <end position="174"/>
    </location>
</feature>
<dbReference type="GO" id="GO:0005634">
    <property type="term" value="C:nucleus"/>
    <property type="evidence" value="ECO:0007669"/>
    <property type="project" value="UniProtKB-SubCell"/>
</dbReference>
<reference evidence="10" key="1">
    <citation type="journal article" date="2016" name="Nat. Biotechnol.">
        <title>Sequencing wild and cultivated cassava and related species reveals extensive interspecific hybridization and genetic diversity.</title>
        <authorList>
            <person name="Bredeson J.V."/>
            <person name="Lyons J.B."/>
            <person name="Prochnik S.E."/>
            <person name="Wu G.A."/>
            <person name="Ha C.M."/>
            <person name="Edsinger-Gonzales E."/>
            <person name="Grimwood J."/>
            <person name="Schmutz J."/>
            <person name="Rabbi I.Y."/>
            <person name="Egesi C."/>
            <person name="Nauluvula P."/>
            <person name="Lebot V."/>
            <person name="Ndunguru J."/>
            <person name="Mkamilo G."/>
            <person name="Bart R.S."/>
            <person name="Setter T.L."/>
            <person name="Gleadow R.M."/>
            <person name="Kulakow P."/>
            <person name="Ferguson M.E."/>
            <person name="Rounsley S."/>
            <person name="Rokhsar D.S."/>
        </authorList>
    </citation>
    <scope>NUCLEOTIDE SEQUENCE [LARGE SCALE GENOMIC DNA]</scope>
    <source>
        <strain evidence="10">cv. AM560-2</strain>
    </source>
</reference>
<keyword evidence="5" id="KW-0010">Activator</keyword>
<evidence type="ECO:0000256" key="3">
    <source>
        <dbReference type="ARBA" id="ARBA00023242"/>
    </source>
</evidence>
<feature type="domain" description="QLQ" evidence="7">
    <location>
        <begin position="88"/>
        <end position="123"/>
    </location>
</feature>
<dbReference type="EMBL" id="CM004394">
    <property type="protein sequence ID" value="OAY42863.1"/>
    <property type="molecule type" value="Genomic_DNA"/>
</dbReference>
<dbReference type="Pfam" id="PF08879">
    <property type="entry name" value="WRC"/>
    <property type="match status" value="1"/>
</dbReference>
<evidence type="ECO:0000259" key="7">
    <source>
        <dbReference type="PROSITE" id="PS51666"/>
    </source>
</evidence>
<keyword evidence="5" id="KW-0805">Transcription regulation</keyword>
<dbReference type="PROSITE" id="PS51666">
    <property type="entry name" value="QLQ"/>
    <property type="match status" value="1"/>
</dbReference>
<dbReference type="InterPro" id="IPR031137">
    <property type="entry name" value="GRF"/>
</dbReference>
<dbReference type="OMA" id="PGPRNEN"/>
<dbReference type="PANTHER" id="PTHR31602:SF63">
    <property type="entry name" value="GROWTH-REGULATING FACTOR 3"/>
    <property type="match status" value="1"/>
</dbReference>
<dbReference type="AlphaFoldDB" id="A0A2C9VCS5"/>
<feature type="region of interest" description="Disordered" evidence="6">
    <location>
        <begin position="328"/>
        <end position="358"/>
    </location>
</feature>
<dbReference type="PANTHER" id="PTHR31602">
    <property type="entry name" value="GROWTH-REGULATING FACTOR 5"/>
    <property type="match status" value="1"/>
</dbReference>
<dbReference type="InterPro" id="IPR014978">
    <property type="entry name" value="Gln-Leu-Gln_QLQ"/>
</dbReference>
<gene>
    <name evidence="9" type="ORF">MANES_08G022300v8</name>
</gene>
<dbReference type="InterPro" id="IPR014977">
    <property type="entry name" value="WRC_dom"/>
</dbReference>
<dbReference type="PROSITE" id="PS51667">
    <property type="entry name" value="WRC"/>
    <property type="match status" value="1"/>
</dbReference>
<dbReference type="GO" id="GO:0006351">
    <property type="term" value="P:DNA-templated transcription"/>
    <property type="evidence" value="ECO:0007669"/>
    <property type="project" value="UniProtKB-UniRule"/>
</dbReference>
<feature type="short sequence motif" description="Bipartite nuclear localization signal" evidence="4">
    <location>
        <begin position="192"/>
        <end position="199"/>
    </location>
</feature>
<dbReference type="SMART" id="SM00951">
    <property type="entry name" value="QLQ"/>
    <property type="match status" value="1"/>
</dbReference>
<feature type="domain" description="WRC" evidence="8">
    <location>
        <begin position="159"/>
        <end position="203"/>
    </location>
</feature>
<feature type="compositionally biased region" description="Low complexity" evidence="6">
    <location>
        <begin position="205"/>
        <end position="216"/>
    </location>
</feature>
<feature type="region of interest" description="Disordered" evidence="6">
    <location>
        <begin position="1"/>
        <end position="49"/>
    </location>
</feature>